<dbReference type="EMBL" id="JACGWL010000652">
    <property type="protein sequence ID" value="KAK4382742.1"/>
    <property type="molecule type" value="Genomic_DNA"/>
</dbReference>
<evidence type="ECO:0000313" key="2">
    <source>
        <dbReference type="Proteomes" id="UP001289374"/>
    </source>
</evidence>
<comment type="caution">
    <text evidence="1">The sequence shown here is derived from an EMBL/GenBank/DDBJ whole genome shotgun (WGS) entry which is preliminary data.</text>
</comment>
<evidence type="ECO:0000313" key="1">
    <source>
        <dbReference type="EMBL" id="KAK4382742.1"/>
    </source>
</evidence>
<organism evidence="1 2">
    <name type="scientific">Sesamum angolense</name>
    <dbReference type="NCBI Taxonomy" id="2727404"/>
    <lineage>
        <taxon>Eukaryota</taxon>
        <taxon>Viridiplantae</taxon>
        <taxon>Streptophyta</taxon>
        <taxon>Embryophyta</taxon>
        <taxon>Tracheophyta</taxon>
        <taxon>Spermatophyta</taxon>
        <taxon>Magnoliopsida</taxon>
        <taxon>eudicotyledons</taxon>
        <taxon>Gunneridae</taxon>
        <taxon>Pentapetalae</taxon>
        <taxon>asterids</taxon>
        <taxon>lamiids</taxon>
        <taxon>Lamiales</taxon>
        <taxon>Pedaliaceae</taxon>
        <taxon>Sesamum</taxon>
    </lineage>
</organism>
<name>A0AAE1T7R2_9LAMI</name>
<sequence length="117" mass="13582">MLVVPELENEVELLWTLRDTRKKLQLLRNERDHIEDEIHHLKWYLRFDGVNVVNKEELLAELAKLQVLRKFSSLAIVPQGMGTAAEDWLSKFSICTSGGKICLPLYQSSDEFEPLFP</sequence>
<proteinExistence type="predicted"/>
<reference evidence="1" key="2">
    <citation type="journal article" date="2024" name="Plant">
        <title>Genomic evolution and insights into agronomic trait innovations of Sesamum species.</title>
        <authorList>
            <person name="Miao H."/>
            <person name="Wang L."/>
            <person name="Qu L."/>
            <person name="Liu H."/>
            <person name="Sun Y."/>
            <person name="Le M."/>
            <person name="Wang Q."/>
            <person name="Wei S."/>
            <person name="Zheng Y."/>
            <person name="Lin W."/>
            <person name="Duan Y."/>
            <person name="Cao H."/>
            <person name="Xiong S."/>
            <person name="Wang X."/>
            <person name="Wei L."/>
            <person name="Li C."/>
            <person name="Ma Q."/>
            <person name="Ju M."/>
            <person name="Zhao R."/>
            <person name="Li G."/>
            <person name="Mu C."/>
            <person name="Tian Q."/>
            <person name="Mei H."/>
            <person name="Zhang T."/>
            <person name="Gao T."/>
            <person name="Zhang H."/>
        </authorList>
    </citation>
    <scope>NUCLEOTIDE SEQUENCE</scope>
    <source>
        <strain evidence="1">K16</strain>
    </source>
</reference>
<keyword evidence="2" id="KW-1185">Reference proteome</keyword>
<accession>A0AAE1T7R2</accession>
<protein>
    <submittedName>
        <fullName evidence="1">Uncharacterized protein</fullName>
    </submittedName>
</protein>
<gene>
    <name evidence="1" type="ORF">Sango_2844100</name>
</gene>
<dbReference type="AlphaFoldDB" id="A0AAE1T7R2"/>
<reference evidence="1" key="1">
    <citation type="submission" date="2020-06" db="EMBL/GenBank/DDBJ databases">
        <authorList>
            <person name="Li T."/>
            <person name="Hu X."/>
            <person name="Zhang T."/>
            <person name="Song X."/>
            <person name="Zhang H."/>
            <person name="Dai N."/>
            <person name="Sheng W."/>
            <person name="Hou X."/>
            <person name="Wei L."/>
        </authorList>
    </citation>
    <scope>NUCLEOTIDE SEQUENCE</scope>
    <source>
        <strain evidence="1">K16</strain>
        <tissue evidence="1">Leaf</tissue>
    </source>
</reference>
<dbReference type="Proteomes" id="UP001289374">
    <property type="component" value="Unassembled WGS sequence"/>
</dbReference>